<dbReference type="Proteomes" id="UP000001070">
    <property type="component" value="Unassembled WGS sequence"/>
</dbReference>
<dbReference type="GO" id="GO:0043022">
    <property type="term" value="F:ribosome binding"/>
    <property type="evidence" value="ECO:0007669"/>
    <property type="project" value="TreeGrafter"/>
</dbReference>
<dbReference type="PANTHER" id="PTHR13333:SF5">
    <property type="entry name" value="M-AAA PROTEASE-INTERACTING PROTEIN 1, MITOCHONDRIAL"/>
    <property type="match status" value="1"/>
</dbReference>
<dbReference type="KEGG" id="dgr:6568976"/>
<dbReference type="OrthoDB" id="7809140at2759"/>
<dbReference type="PhylomeDB" id="B4JWI1"/>
<dbReference type="PANTHER" id="PTHR13333">
    <property type="entry name" value="M-AAA PROTEASE-INTERACTING PROTEIN 1, MITOCHONDRIAL"/>
    <property type="match status" value="1"/>
</dbReference>
<name>B4JWI1_DROGR</name>
<accession>B4JWI1</accession>
<sequence>MWKLRRLLGPEFDEFDFLVGARQAATQMIEAVRRADWSRIRSCCTDQGACAIYGLTQSQRKTQYTQLVRFERQHLCRVEPVTVQRLCEDGRNYIYVDIAFVGLRDMRDFACSVEQQEMWQQMRQVLRKSQIPEQLAPTHRRIVLGEFQMTLRKELRPEESGGTDTKGWLVDFYKVYGFRLVNYSPVTLQYRVIEFLKPV</sequence>
<proteinExistence type="predicted"/>
<keyword evidence="2" id="KW-1185">Reference proteome</keyword>
<dbReference type="EMBL" id="CH916375">
    <property type="protein sequence ID" value="EDV98319.1"/>
    <property type="molecule type" value="Genomic_DNA"/>
</dbReference>
<organism evidence="2">
    <name type="scientific">Drosophila grimshawi</name>
    <name type="common">Hawaiian fruit fly</name>
    <name type="synonym">Idiomyia grimshawi</name>
    <dbReference type="NCBI Taxonomy" id="7222"/>
    <lineage>
        <taxon>Eukaryota</taxon>
        <taxon>Metazoa</taxon>
        <taxon>Ecdysozoa</taxon>
        <taxon>Arthropoda</taxon>
        <taxon>Hexapoda</taxon>
        <taxon>Insecta</taxon>
        <taxon>Pterygota</taxon>
        <taxon>Neoptera</taxon>
        <taxon>Endopterygota</taxon>
        <taxon>Diptera</taxon>
        <taxon>Brachycera</taxon>
        <taxon>Muscomorpha</taxon>
        <taxon>Ephydroidea</taxon>
        <taxon>Drosophilidae</taxon>
        <taxon>Drosophila</taxon>
        <taxon>Hawaiian Drosophila</taxon>
    </lineage>
</organism>
<dbReference type="HOGENOM" id="CLU_089761_0_0_1"/>
<dbReference type="GO" id="GO:0005743">
    <property type="term" value="C:mitochondrial inner membrane"/>
    <property type="evidence" value="ECO:0007669"/>
    <property type="project" value="TreeGrafter"/>
</dbReference>
<dbReference type="eggNOG" id="ENOG502TB9U">
    <property type="taxonomic scope" value="Eukaryota"/>
</dbReference>
<dbReference type="InParanoid" id="B4JWI1"/>
<evidence type="ECO:0000313" key="1">
    <source>
        <dbReference type="EMBL" id="EDV98319.1"/>
    </source>
</evidence>
<protein>
    <submittedName>
        <fullName evidence="1">GH22732</fullName>
    </submittedName>
</protein>
<gene>
    <name evidence="1" type="primary">Dgri\GH22732</name>
    <name evidence="1" type="ORF">Dgri_GH22732</name>
</gene>
<evidence type="ECO:0000313" key="2">
    <source>
        <dbReference type="Proteomes" id="UP000001070"/>
    </source>
</evidence>
<dbReference type="OMA" id="RYCLWRL"/>
<dbReference type="AlphaFoldDB" id="B4JWI1"/>
<reference evidence="1 2" key="1">
    <citation type="journal article" date="2007" name="Nature">
        <title>Evolution of genes and genomes on the Drosophila phylogeny.</title>
        <authorList>
            <consortium name="Drosophila 12 Genomes Consortium"/>
            <person name="Clark A.G."/>
            <person name="Eisen M.B."/>
            <person name="Smith D.R."/>
            <person name="Bergman C.M."/>
            <person name="Oliver B."/>
            <person name="Markow T.A."/>
            <person name="Kaufman T.C."/>
            <person name="Kellis M."/>
            <person name="Gelbart W."/>
            <person name="Iyer V.N."/>
            <person name="Pollard D.A."/>
            <person name="Sackton T.B."/>
            <person name="Larracuente A.M."/>
            <person name="Singh N.D."/>
            <person name="Abad J.P."/>
            <person name="Abt D.N."/>
            <person name="Adryan B."/>
            <person name="Aguade M."/>
            <person name="Akashi H."/>
            <person name="Anderson W.W."/>
            <person name="Aquadro C.F."/>
            <person name="Ardell D.H."/>
            <person name="Arguello R."/>
            <person name="Artieri C.G."/>
            <person name="Barbash D.A."/>
            <person name="Barker D."/>
            <person name="Barsanti P."/>
            <person name="Batterham P."/>
            <person name="Batzoglou S."/>
            <person name="Begun D."/>
            <person name="Bhutkar A."/>
            <person name="Blanco E."/>
            <person name="Bosak S.A."/>
            <person name="Bradley R.K."/>
            <person name="Brand A.D."/>
            <person name="Brent M.R."/>
            <person name="Brooks A.N."/>
            <person name="Brown R.H."/>
            <person name="Butlin R.K."/>
            <person name="Caggese C."/>
            <person name="Calvi B.R."/>
            <person name="Bernardo de Carvalho A."/>
            <person name="Caspi A."/>
            <person name="Castrezana S."/>
            <person name="Celniker S.E."/>
            <person name="Chang J.L."/>
            <person name="Chapple C."/>
            <person name="Chatterji S."/>
            <person name="Chinwalla A."/>
            <person name="Civetta A."/>
            <person name="Clifton S.W."/>
            <person name="Comeron J.M."/>
            <person name="Costello J.C."/>
            <person name="Coyne J.A."/>
            <person name="Daub J."/>
            <person name="David R.G."/>
            <person name="Delcher A.L."/>
            <person name="Delehaunty K."/>
            <person name="Do C.B."/>
            <person name="Ebling H."/>
            <person name="Edwards K."/>
            <person name="Eickbush T."/>
            <person name="Evans J.D."/>
            <person name="Filipski A."/>
            <person name="Findeiss S."/>
            <person name="Freyhult E."/>
            <person name="Fulton L."/>
            <person name="Fulton R."/>
            <person name="Garcia A.C."/>
            <person name="Gardiner A."/>
            <person name="Garfield D.A."/>
            <person name="Garvin B.E."/>
            <person name="Gibson G."/>
            <person name="Gilbert D."/>
            <person name="Gnerre S."/>
            <person name="Godfrey J."/>
            <person name="Good R."/>
            <person name="Gotea V."/>
            <person name="Gravely B."/>
            <person name="Greenberg A.J."/>
            <person name="Griffiths-Jones S."/>
            <person name="Gross S."/>
            <person name="Guigo R."/>
            <person name="Gustafson E.A."/>
            <person name="Haerty W."/>
            <person name="Hahn M.W."/>
            <person name="Halligan D.L."/>
            <person name="Halpern A.L."/>
            <person name="Halter G.M."/>
            <person name="Han M.V."/>
            <person name="Heger A."/>
            <person name="Hillier L."/>
            <person name="Hinrichs A.S."/>
            <person name="Holmes I."/>
            <person name="Hoskins R.A."/>
            <person name="Hubisz M.J."/>
            <person name="Hultmark D."/>
            <person name="Huntley M.A."/>
            <person name="Jaffe D.B."/>
            <person name="Jagadeeshan S."/>
            <person name="Jeck W.R."/>
            <person name="Johnson J."/>
            <person name="Jones C.D."/>
            <person name="Jordan W.C."/>
            <person name="Karpen G.H."/>
            <person name="Kataoka E."/>
            <person name="Keightley P.D."/>
            <person name="Kheradpour P."/>
            <person name="Kirkness E.F."/>
            <person name="Koerich L.B."/>
            <person name="Kristiansen K."/>
            <person name="Kudrna D."/>
            <person name="Kulathinal R.J."/>
            <person name="Kumar S."/>
            <person name="Kwok R."/>
            <person name="Lander E."/>
            <person name="Langley C.H."/>
            <person name="Lapoint R."/>
            <person name="Lazzaro B.P."/>
            <person name="Lee S.J."/>
            <person name="Levesque L."/>
            <person name="Li R."/>
            <person name="Lin C.F."/>
            <person name="Lin M.F."/>
            <person name="Lindblad-Toh K."/>
            <person name="Llopart A."/>
            <person name="Long M."/>
            <person name="Low L."/>
            <person name="Lozovsky E."/>
            <person name="Lu J."/>
            <person name="Luo M."/>
            <person name="Machado C.A."/>
            <person name="Makalowski W."/>
            <person name="Marzo M."/>
            <person name="Matsuda M."/>
            <person name="Matzkin L."/>
            <person name="McAllister B."/>
            <person name="McBride C.S."/>
            <person name="McKernan B."/>
            <person name="McKernan K."/>
            <person name="Mendez-Lago M."/>
            <person name="Minx P."/>
            <person name="Mollenhauer M.U."/>
            <person name="Montooth K."/>
            <person name="Mount S.M."/>
            <person name="Mu X."/>
            <person name="Myers E."/>
            <person name="Negre B."/>
            <person name="Newfeld S."/>
            <person name="Nielsen R."/>
            <person name="Noor M.A."/>
            <person name="O'Grady P."/>
            <person name="Pachter L."/>
            <person name="Papaceit M."/>
            <person name="Parisi M.J."/>
            <person name="Parisi M."/>
            <person name="Parts L."/>
            <person name="Pedersen J.S."/>
            <person name="Pesole G."/>
            <person name="Phillippy A.M."/>
            <person name="Ponting C.P."/>
            <person name="Pop M."/>
            <person name="Porcelli D."/>
            <person name="Powell J.R."/>
            <person name="Prohaska S."/>
            <person name="Pruitt K."/>
            <person name="Puig M."/>
            <person name="Quesneville H."/>
            <person name="Ram K.R."/>
            <person name="Rand D."/>
            <person name="Rasmussen M.D."/>
            <person name="Reed L.K."/>
            <person name="Reenan R."/>
            <person name="Reily A."/>
            <person name="Remington K.A."/>
            <person name="Rieger T.T."/>
            <person name="Ritchie M.G."/>
            <person name="Robin C."/>
            <person name="Rogers Y.H."/>
            <person name="Rohde C."/>
            <person name="Rozas J."/>
            <person name="Rubenfield M.J."/>
            <person name="Ruiz A."/>
            <person name="Russo S."/>
            <person name="Salzberg S.L."/>
            <person name="Sanchez-Gracia A."/>
            <person name="Saranga D.J."/>
            <person name="Sato H."/>
            <person name="Schaeffer S.W."/>
            <person name="Schatz M.C."/>
            <person name="Schlenke T."/>
            <person name="Schwartz R."/>
            <person name="Segarra C."/>
            <person name="Singh R.S."/>
            <person name="Sirot L."/>
            <person name="Sirota M."/>
            <person name="Sisneros N.B."/>
            <person name="Smith C.D."/>
            <person name="Smith T.F."/>
            <person name="Spieth J."/>
            <person name="Stage D.E."/>
            <person name="Stark A."/>
            <person name="Stephan W."/>
            <person name="Strausberg R.L."/>
            <person name="Strempel S."/>
            <person name="Sturgill D."/>
            <person name="Sutton G."/>
            <person name="Sutton G.G."/>
            <person name="Tao W."/>
            <person name="Teichmann S."/>
            <person name="Tobari Y.N."/>
            <person name="Tomimura Y."/>
            <person name="Tsolas J.M."/>
            <person name="Valente V.L."/>
            <person name="Venter E."/>
            <person name="Venter J.C."/>
            <person name="Vicario S."/>
            <person name="Vieira F.G."/>
            <person name="Vilella A.J."/>
            <person name="Villasante A."/>
            <person name="Walenz B."/>
            <person name="Wang J."/>
            <person name="Wasserman M."/>
            <person name="Watts T."/>
            <person name="Wilson D."/>
            <person name="Wilson R.K."/>
            <person name="Wing R.A."/>
            <person name="Wolfner M.F."/>
            <person name="Wong A."/>
            <person name="Wong G.K."/>
            <person name="Wu C.I."/>
            <person name="Wu G."/>
            <person name="Yamamoto D."/>
            <person name="Yang H.P."/>
            <person name="Yang S.P."/>
            <person name="Yorke J.A."/>
            <person name="Yoshida K."/>
            <person name="Zdobnov E."/>
            <person name="Zhang P."/>
            <person name="Zhang Y."/>
            <person name="Zimin A.V."/>
            <person name="Baldwin J."/>
            <person name="Abdouelleil A."/>
            <person name="Abdulkadir J."/>
            <person name="Abebe A."/>
            <person name="Abera B."/>
            <person name="Abreu J."/>
            <person name="Acer S.C."/>
            <person name="Aftuck L."/>
            <person name="Alexander A."/>
            <person name="An P."/>
            <person name="Anderson E."/>
            <person name="Anderson S."/>
            <person name="Arachi H."/>
            <person name="Azer M."/>
            <person name="Bachantsang P."/>
            <person name="Barry A."/>
            <person name="Bayul T."/>
            <person name="Berlin A."/>
            <person name="Bessette D."/>
            <person name="Bloom T."/>
            <person name="Blye J."/>
            <person name="Boguslavskiy L."/>
            <person name="Bonnet C."/>
            <person name="Boukhgalter B."/>
            <person name="Bourzgui I."/>
            <person name="Brown A."/>
            <person name="Cahill P."/>
            <person name="Channer S."/>
            <person name="Cheshatsang Y."/>
            <person name="Chuda L."/>
            <person name="Citroen M."/>
            <person name="Collymore A."/>
            <person name="Cooke P."/>
            <person name="Costello M."/>
            <person name="D'Aco K."/>
            <person name="Daza R."/>
            <person name="De Haan G."/>
            <person name="DeGray S."/>
            <person name="DeMaso C."/>
            <person name="Dhargay N."/>
            <person name="Dooley K."/>
            <person name="Dooley E."/>
            <person name="Doricent M."/>
            <person name="Dorje P."/>
            <person name="Dorjee K."/>
            <person name="Dupes A."/>
            <person name="Elong R."/>
            <person name="Falk J."/>
            <person name="Farina A."/>
            <person name="Faro S."/>
            <person name="Ferguson D."/>
            <person name="Fisher S."/>
            <person name="Foley C.D."/>
            <person name="Franke A."/>
            <person name="Friedrich D."/>
            <person name="Gadbois L."/>
            <person name="Gearin G."/>
            <person name="Gearin C.R."/>
            <person name="Giannoukos G."/>
            <person name="Goode T."/>
            <person name="Graham J."/>
            <person name="Grandbois E."/>
            <person name="Grewal S."/>
            <person name="Gyaltsen K."/>
            <person name="Hafez N."/>
            <person name="Hagos B."/>
            <person name="Hall J."/>
            <person name="Henson C."/>
            <person name="Hollinger A."/>
            <person name="Honan T."/>
            <person name="Huard M.D."/>
            <person name="Hughes L."/>
            <person name="Hurhula B."/>
            <person name="Husby M.E."/>
            <person name="Kamat A."/>
            <person name="Kanga B."/>
            <person name="Kashin S."/>
            <person name="Khazanovich D."/>
            <person name="Kisner P."/>
            <person name="Lance K."/>
            <person name="Lara M."/>
            <person name="Lee W."/>
            <person name="Lennon N."/>
            <person name="Letendre F."/>
            <person name="LeVine R."/>
            <person name="Lipovsky A."/>
            <person name="Liu X."/>
            <person name="Liu J."/>
            <person name="Liu S."/>
            <person name="Lokyitsang T."/>
            <person name="Lokyitsang Y."/>
            <person name="Lubonja R."/>
            <person name="Lui A."/>
            <person name="MacDonald P."/>
            <person name="Magnisalis V."/>
            <person name="Maru K."/>
            <person name="Matthews C."/>
            <person name="McCusker W."/>
            <person name="McDonough S."/>
            <person name="Mehta T."/>
            <person name="Meldrim J."/>
            <person name="Meneus L."/>
            <person name="Mihai O."/>
            <person name="Mihalev A."/>
            <person name="Mihova T."/>
            <person name="Mittelman R."/>
            <person name="Mlenga V."/>
            <person name="Montmayeur A."/>
            <person name="Mulrain L."/>
            <person name="Navidi A."/>
            <person name="Naylor J."/>
            <person name="Negash T."/>
            <person name="Nguyen T."/>
            <person name="Nguyen N."/>
            <person name="Nicol R."/>
            <person name="Norbu C."/>
            <person name="Norbu N."/>
            <person name="Novod N."/>
            <person name="O'Neill B."/>
            <person name="Osman S."/>
            <person name="Markiewicz E."/>
            <person name="Oyono O.L."/>
            <person name="Patti C."/>
            <person name="Phunkhang P."/>
            <person name="Pierre F."/>
            <person name="Priest M."/>
            <person name="Raghuraman S."/>
            <person name="Rege F."/>
            <person name="Reyes R."/>
            <person name="Rise C."/>
            <person name="Rogov P."/>
            <person name="Ross K."/>
            <person name="Ryan E."/>
            <person name="Settipalli S."/>
            <person name="Shea T."/>
            <person name="Sherpa N."/>
            <person name="Shi L."/>
            <person name="Shih D."/>
            <person name="Sparrow T."/>
            <person name="Spaulding J."/>
            <person name="Stalker J."/>
            <person name="Stange-Thomann N."/>
            <person name="Stavropoulos S."/>
            <person name="Stone C."/>
            <person name="Strader C."/>
            <person name="Tesfaye S."/>
            <person name="Thomson T."/>
            <person name="Thoulutsang Y."/>
            <person name="Thoulutsang D."/>
            <person name="Topham K."/>
            <person name="Topping I."/>
            <person name="Tsamla T."/>
            <person name="Vassiliev H."/>
            <person name="Vo A."/>
            <person name="Wangchuk T."/>
            <person name="Wangdi T."/>
            <person name="Weiand M."/>
            <person name="Wilkinson J."/>
            <person name="Wilson A."/>
            <person name="Yadav S."/>
            <person name="Young G."/>
            <person name="Yu Q."/>
            <person name="Zembek L."/>
            <person name="Zhong D."/>
            <person name="Zimmer A."/>
            <person name="Zwirko Z."/>
            <person name="Jaffe D.B."/>
            <person name="Alvarez P."/>
            <person name="Brockman W."/>
            <person name="Butler J."/>
            <person name="Chin C."/>
            <person name="Gnerre S."/>
            <person name="Grabherr M."/>
            <person name="Kleber M."/>
            <person name="Mauceli E."/>
            <person name="MacCallum I."/>
        </authorList>
    </citation>
    <scope>NUCLEOTIDE SEQUENCE [LARGE SCALE GENOMIC DNA]</scope>
    <source>
        <strain evidence="2">Tucson 15287-2541.00</strain>
    </source>
</reference>
<dbReference type="GO" id="GO:0032979">
    <property type="term" value="P:protein insertion into mitochondrial inner membrane from matrix"/>
    <property type="evidence" value="ECO:0007669"/>
    <property type="project" value="TreeGrafter"/>
</dbReference>